<dbReference type="AlphaFoldDB" id="A0AAN2CAJ6"/>
<dbReference type="GO" id="GO:0050660">
    <property type="term" value="F:flavin adenine dinucleotide binding"/>
    <property type="evidence" value="ECO:0007669"/>
    <property type="project" value="TreeGrafter"/>
</dbReference>
<comment type="similarity">
    <text evidence="2">Belongs to the UDP-galactopyranose/dTDP-fucopyranose mutase family.</text>
</comment>
<gene>
    <name evidence="7" type="primary">rfbD</name>
    <name evidence="7" type="ORF">WPS_27000</name>
</gene>
<evidence type="ECO:0000313" key="7">
    <source>
        <dbReference type="EMBL" id="BDE07424.1"/>
    </source>
</evidence>
<evidence type="ECO:0000259" key="6">
    <source>
        <dbReference type="Pfam" id="PF03275"/>
    </source>
</evidence>
<dbReference type="EMBL" id="AP025523">
    <property type="protein sequence ID" value="BDE07424.1"/>
    <property type="molecule type" value="Genomic_DNA"/>
</dbReference>
<dbReference type="Gene3D" id="3.40.50.720">
    <property type="entry name" value="NAD(P)-binding Rossmann-like Domain"/>
    <property type="match status" value="3"/>
</dbReference>
<feature type="domain" description="UDP-galactopyranose mutase C-terminal" evidence="6">
    <location>
        <begin position="148"/>
        <end position="344"/>
    </location>
</feature>
<dbReference type="SUPFAM" id="SSF51971">
    <property type="entry name" value="Nucleotide-binding domain"/>
    <property type="match status" value="1"/>
</dbReference>
<dbReference type="SUPFAM" id="SSF54373">
    <property type="entry name" value="FAD-linked reductases, C-terminal domain"/>
    <property type="match status" value="1"/>
</dbReference>
<dbReference type="NCBIfam" id="TIGR00031">
    <property type="entry name" value="UDP-GALP_mutase"/>
    <property type="match status" value="1"/>
</dbReference>
<organism evidence="7 8">
    <name type="scientific">Vulcanimicrobium alpinum</name>
    <dbReference type="NCBI Taxonomy" id="3016050"/>
    <lineage>
        <taxon>Bacteria</taxon>
        <taxon>Bacillati</taxon>
        <taxon>Vulcanimicrobiota</taxon>
        <taxon>Vulcanimicrobiia</taxon>
        <taxon>Vulcanimicrobiales</taxon>
        <taxon>Vulcanimicrobiaceae</taxon>
        <taxon>Vulcanimicrobium</taxon>
    </lineage>
</organism>
<dbReference type="InterPro" id="IPR004379">
    <property type="entry name" value="UDP-GALP_mutase"/>
</dbReference>
<evidence type="ECO:0000313" key="8">
    <source>
        <dbReference type="Proteomes" id="UP001317532"/>
    </source>
</evidence>
<accession>A0AAN2CAJ6</accession>
<dbReference type="InterPro" id="IPR015899">
    <property type="entry name" value="UDP-GalPyranose_mutase_C"/>
</dbReference>
<evidence type="ECO:0000256" key="5">
    <source>
        <dbReference type="ARBA" id="ARBA00023235"/>
    </source>
</evidence>
<keyword evidence="8" id="KW-1185">Reference proteome</keyword>
<sequence length="369" mass="41319">MYDYLVVGAGLAGSTIAERLATQLGASVLVIDKRPHVAGNTHDPVDADGLRYHQYGPHIFHTNSAEVVAYLSAFTAWRPYEHRVLARAGDRLVPIPINRTTINTLYGLDLDAAAVARFLADRAVPFARIENSEQMIVSRVGRELYETFFRGYTRKHWGLDPAELDASVCGRIPTRTGDDDRYFTDAFQAMPAEGYTAMVERMLASPEIDVVLGTDFAAIADRARFGHVIYTGPIDEYFDCKFGRLPYRSLRFEFETRDVGYVQPVGCINEPAIDVAHTRTTEYKHLTGQTLAKTILSREYPSAEGDPYYPIPRPENRELYRKYANLARAQRAVTFVGRLAEYRYYNMDQVVASALATFEDLASTAAAAS</sequence>
<evidence type="ECO:0000256" key="1">
    <source>
        <dbReference type="ARBA" id="ARBA00001974"/>
    </source>
</evidence>
<name>A0AAN2CAJ6_UNVUL</name>
<reference evidence="7 8" key="1">
    <citation type="journal article" date="2022" name="ISME Commun">
        <title>Vulcanimicrobium alpinus gen. nov. sp. nov., the first cultivated representative of the candidate phylum 'Eremiobacterota', is a metabolically versatile aerobic anoxygenic phototroph.</title>
        <authorList>
            <person name="Yabe S."/>
            <person name="Muto K."/>
            <person name="Abe K."/>
            <person name="Yokota A."/>
            <person name="Staudigel H."/>
            <person name="Tebo B.M."/>
        </authorList>
    </citation>
    <scope>NUCLEOTIDE SEQUENCE [LARGE SCALE GENOMIC DNA]</scope>
    <source>
        <strain evidence="7 8">WC8-2</strain>
    </source>
</reference>
<keyword evidence="3" id="KW-0285">Flavoprotein</keyword>
<evidence type="ECO:0000256" key="3">
    <source>
        <dbReference type="ARBA" id="ARBA00022630"/>
    </source>
</evidence>
<protein>
    <submittedName>
        <fullName evidence="7">UDP-galactopyranose mutase</fullName>
    </submittedName>
</protein>
<dbReference type="Pfam" id="PF03275">
    <property type="entry name" value="GLF"/>
    <property type="match status" value="1"/>
</dbReference>
<dbReference type="KEGG" id="vab:WPS_27000"/>
<dbReference type="GO" id="GO:0005829">
    <property type="term" value="C:cytosol"/>
    <property type="evidence" value="ECO:0007669"/>
    <property type="project" value="TreeGrafter"/>
</dbReference>
<dbReference type="PANTHER" id="PTHR21197">
    <property type="entry name" value="UDP-GALACTOPYRANOSE MUTASE"/>
    <property type="match status" value="1"/>
</dbReference>
<comment type="cofactor">
    <cofactor evidence="1">
        <name>FAD</name>
        <dbReference type="ChEBI" id="CHEBI:57692"/>
    </cofactor>
</comment>
<dbReference type="GO" id="GO:0008767">
    <property type="term" value="F:UDP-galactopyranose mutase activity"/>
    <property type="evidence" value="ECO:0007669"/>
    <property type="project" value="InterPro"/>
</dbReference>
<keyword evidence="5" id="KW-0413">Isomerase</keyword>
<dbReference type="Pfam" id="PF13450">
    <property type="entry name" value="NAD_binding_8"/>
    <property type="match status" value="1"/>
</dbReference>
<dbReference type="PANTHER" id="PTHR21197:SF0">
    <property type="entry name" value="UDP-GALACTOPYRANOSE MUTASE"/>
    <property type="match status" value="1"/>
</dbReference>
<proteinExistence type="inferred from homology"/>
<evidence type="ECO:0000256" key="4">
    <source>
        <dbReference type="ARBA" id="ARBA00022827"/>
    </source>
</evidence>
<keyword evidence="4" id="KW-0274">FAD</keyword>
<evidence type="ECO:0000256" key="2">
    <source>
        <dbReference type="ARBA" id="ARBA00009321"/>
    </source>
</evidence>
<dbReference type="Proteomes" id="UP001317532">
    <property type="component" value="Chromosome"/>
</dbReference>
<dbReference type="RefSeq" id="WP_317995017.1">
    <property type="nucleotide sequence ID" value="NZ_AP025523.1"/>
</dbReference>